<accession>A0A7Y7ZER9</accession>
<keyword evidence="6" id="KW-0804">Transcription</keyword>
<evidence type="ECO:0000256" key="4">
    <source>
        <dbReference type="ARBA" id="ARBA00022695"/>
    </source>
</evidence>
<dbReference type="GO" id="GO:1990077">
    <property type="term" value="C:primosome complex"/>
    <property type="evidence" value="ECO:0007669"/>
    <property type="project" value="UniProtKB-KW"/>
</dbReference>
<dbReference type="EMBL" id="JACARV010000068">
    <property type="protein sequence ID" value="NWC82695.1"/>
    <property type="molecule type" value="Genomic_DNA"/>
</dbReference>
<dbReference type="GO" id="GO:0008270">
    <property type="term" value="F:zinc ion binding"/>
    <property type="evidence" value="ECO:0007669"/>
    <property type="project" value="InterPro"/>
</dbReference>
<dbReference type="InterPro" id="IPR006171">
    <property type="entry name" value="TOPRIM_dom"/>
</dbReference>
<comment type="caution">
    <text evidence="8">The sequence shown here is derived from an EMBL/GenBank/DDBJ whole genome shotgun (WGS) entry which is preliminary data.</text>
</comment>
<dbReference type="GO" id="GO:0000428">
    <property type="term" value="C:DNA-directed RNA polymerase complex"/>
    <property type="evidence" value="ECO:0007669"/>
    <property type="project" value="UniProtKB-KW"/>
</dbReference>
<dbReference type="AlphaFoldDB" id="A0A7Y7ZER9"/>
<keyword evidence="1" id="KW-0240">DNA-directed RNA polymerase</keyword>
<proteinExistence type="predicted"/>
<keyword evidence="3" id="KW-0808">Transferase</keyword>
<organism evidence="8 9">
    <name type="scientific">Pseudomonas putida</name>
    <name type="common">Arthrobacter siderocapsulatus</name>
    <dbReference type="NCBI Taxonomy" id="303"/>
    <lineage>
        <taxon>Bacteria</taxon>
        <taxon>Pseudomonadati</taxon>
        <taxon>Pseudomonadota</taxon>
        <taxon>Gammaproteobacteria</taxon>
        <taxon>Pseudomonadales</taxon>
        <taxon>Pseudomonadaceae</taxon>
        <taxon>Pseudomonas</taxon>
    </lineage>
</organism>
<evidence type="ECO:0000313" key="9">
    <source>
        <dbReference type="Proteomes" id="UP000542695"/>
    </source>
</evidence>
<evidence type="ECO:0000256" key="1">
    <source>
        <dbReference type="ARBA" id="ARBA00022478"/>
    </source>
</evidence>
<dbReference type="SUPFAM" id="SSF57783">
    <property type="entry name" value="Zinc beta-ribbon"/>
    <property type="match status" value="1"/>
</dbReference>
<evidence type="ECO:0000259" key="7">
    <source>
        <dbReference type="Pfam" id="PF13362"/>
    </source>
</evidence>
<reference evidence="8 9" key="1">
    <citation type="submission" date="2020-04" db="EMBL/GenBank/DDBJ databases">
        <title>Molecular characterization of pseudomonads from Agaricus bisporus reveal novel blotch 2 pathogens in Western Europe.</title>
        <authorList>
            <person name="Taparia T."/>
            <person name="Krijger M."/>
            <person name="Haynes E."/>
            <person name="Elpinstone J.G."/>
            <person name="Noble R."/>
            <person name="Van Der Wolf J."/>
        </authorList>
    </citation>
    <scope>NUCLEOTIDE SEQUENCE [LARGE SCALE GENOMIC DNA]</scope>
    <source>
        <strain evidence="8 9">P7765</strain>
    </source>
</reference>
<evidence type="ECO:0000256" key="5">
    <source>
        <dbReference type="ARBA" id="ARBA00022705"/>
    </source>
</evidence>
<keyword evidence="2" id="KW-0639">Primosome</keyword>
<dbReference type="Proteomes" id="UP000542695">
    <property type="component" value="Unassembled WGS sequence"/>
</dbReference>
<feature type="domain" description="Toprim" evidence="7">
    <location>
        <begin position="241"/>
        <end position="336"/>
    </location>
</feature>
<protein>
    <submittedName>
        <fullName evidence="8">Toprim domain-containing protein</fullName>
    </submittedName>
</protein>
<evidence type="ECO:0000313" key="8">
    <source>
        <dbReference type="EMBL" id="NWC82695.1"/>
    </source>
</evidence>
<evidence type="ECO:0000256" key="2">
    <source>
        <dbReference type="ARBA" id="ARBA00022515"/>
    </source>
</evidence>
<dbReference type="Pfam" id="PF13362">
    <property type="entry name" value="Toprim_3"/>
    <property type="match status" value="1"/>
</dbReference>
<dbReference type="InterPro" id="IPR036977">
    <property type="entry name" value="DNA_primase_Znf_CHC2"/>
</dbReference>
<dbReference type="GO" id="GO:0016779">
    <property type="term" value="F:nucleotidyltransferase activity"/>
    <property type="evidence" value="ECO:0007669"/>
    <property type="project" value="UniProtKB-KW"/>
</dbReference>
<keyword evidence="5" id="KW-0235">DNA replication</keyword>
<dbReference type="GO" id="GO:0003677">
    <property type="term" value="F:DNA binding"/>
    <property type="evidence" value="ECO:0007669"/>
    <property type="project" value="InterPro"/>
</dbReference>
<sequence length="343" mass="36578">MNIRNGALAPTGSACPKKVEAIRQVAAFAQARAHLLVAELLPEGRQRGNEWWAKNPARADRKAGSFSVSLTDGCWSDFASGDRGSDLVSLAALALHMSQSDAAAWIARRLGLDIPILEGRPGMPSEQLQRRLEKAAQEAATKAVHAAQQVQARQRAAAGRAITMWSEAFAADVRHPYLMRKQVAPRGIRQRGQDLLVPLYAEGLMVNLQRIDASGEKRFLPGGQVKGAYCPIGRPVPGTRLYLAEGWATACTIHALTGCAVAAAMNAGNLKPVAVAMKAKYPDAQLVIAGDDDRQTQGNPGRTAAMAAALAAGAEVSFPEWPEDAPLALSDFNDLHVWSAGHE</sequence>
<dbReference type="InterPro" id="IPR034154">
    <property type="entry name" value="TOPRIM_DnaG/twinkle"/>
</dbReference>
<evidence type="ECO:0000256" key="6">
    <source>
        <dbReference type="ARBA" id="ARBA00023163"/>
    </source>
</evidence>
<dbReference type="GO" id="GO:0006269">
    <property type="term" value="P:DNA replication, synthesis of primer"/>
    <property type="evidence" value="ECO:0007669"/>
    <property type="project" value="UniProtKB-KW"/>
</dbReference>
<evidence type="ECO:0000256" key="3">
    <source>
        <dbReference type="ARBA" id="ARBA00022679"/>
    </source>
</evidence>
<dbReference type="PROSITE" id="PS51257">
    <property type="entry name" value="PROKAR_LIPOPROTEIN"/>
    <property type="match status" value="1"/>
</dbReference>
<gene>
    <name evidence="8" type="ORF">HX798_20735</name>
</gene>
<dbReference type="CDD" id="cd01029">
    <property type="entry name" value="TOPRIM_primases"/>
    <property type="match status" value="1"/>
</dbReference>
<dbReference type="Gene3D" id="3.90.580.10">
    <property type="entry name" value="Zinc finger, CHC2-type domain"/>
    <property type="match status" value="1"/>
</dbReference>
<name>A0A7Y7ZER9_PSEPU</name>
<keyword evidence="4" id="KW-0548">Nucleotidyltransferase</keyword>